<evidence type="ECO:0000313" key="2">
    <source>
        <dbReference type="Proteomes" id="UP000285839"/>
    </source>
</evidence>
<name>A0A412ELK2_9FIRM</name>
<dbReference type="EMBL" id="QRUH01000020">
    <property type="protein sequence ID" value="RGR45372.1"/>
    <property type="molecule type" value="Genomic_DNA"/>
</dbReference>
<sequence length="152" mass="17460">MVIICNMHEVLFFQKFHRVKPASPGKQIVNTVCCQLTEITANRHLIQIFQISTFYSIFQSIQVFLQIVIDHFPCDRHQCVLQSCRILFFQSIDLCQMGEDLFSLVFLHLPQIRASAPGYHMGIRNIKHITKFGILPGFIKQGNSSCTTIYPA</sequence>
<gene>
    <name evidence="1" type="ORF">DWY46_17325</name>
</gene>
<accession>A0A412ELK2</accession>
<dbReference type="AlphaFoldDB" id="A0A412ELK2"/>
<organism evidence="1 2">
    <name type="scientific">Blautia obeum</name>
    <dbReference type="NCBI Taxonomy" id="40520"/>
    <lineage>
        <taxon>Bacteria</taxon>
        <taxon>Bacillati</taxon>
        <taxon>Bacillota</taxon>
        <taxon>Clostridia</taxon>
        <taxon>Lachnospirales</taxon>
        <taxon>Lachnospiraceae</taxon>
        <taxon>Blautia</taxon>
    </lineage>
</organism>
<evidence type="ECO:0000313" key="1">
    <source>
        <dbReference type="EMBL" id="RGR45372.1"/>
    </source>
</evidence>
<reference evidence="1 2" key="1">
    <citation type="submission" date="2018-08" db="EMBL/GenBank/DDBJ databases">
        <title>A genome reference for cultivated species of the human gut microbiota.</title>
        <authorList>
            <person name="Zou Y."/>
            <person name="Xue W."/>
            <person name="Luo G."/>
        </authorList>
    </citation>
    <scope>NUCLEOTIDE SEQUENCE [LARGE SCALE GENOMIC DNA]</scope>
    <source>
        <strain evidence="1 2">AF25-21</strain>
    </source>
</reference>
<proteinExistence type="predicted"/>
<comment type="caution">
    <text evidence="1">The sequence shown here is derived from an EMBL/GenBank/DDBJ whole genome shotgun (WGS) entry which is preliminary data.</text>
</comment>
<dbReference type="Proteomes" id="UP000285839">
    <property type="component" value="Unassembled WGS sequence"/>
</dbReference>
<protein>
    <submittedName>
        <fullName evidence="1">Uncharacterized protein</fullName>
    </submittedName>
</protein>